<dbReference type="AlphaFoldDB" id="U5Q1S4"/>
<organism evidence="1 2">
    <name type="scientific">Methanomassiliicoccus intestinalis (strain Issoire-Mx1)</name>
    <dbReference type="NCBI Taxonomy" id="1295009"/>
    <lineage>
        <taxon>Archaea</taxon>
        <taxon>Methanobacteriati</taxon>
        <taxon>Thermoplasmatota</taxon>
        <taxon>Thermoplasmata</taxon>
        <taxon>Methanomassiliicoccales</taxon>
        <taxon>Methanomassiliicoccaceae</taxon>
        <taxon>Methanomassiliicoccus</taxon>
    </lineage>
</organism>
<reference evidence="1 2" key="1">
    <citation type="journal article" date="2013" name="Genome Announc.">
        <title>Genome sequence of 'Candidatus Methanomassiliicoccus intestinalis' Issoire-Mx1, a third thermoplasmatales-related methanogenic archaeon from human feces.</title>
        <authorList>
            <person name="Borrel G."/>
            <person name="Harris H.M."/>
            <person name="Parisot N."/>
            <person name="Gaci N."/>
            <person name="Tottey W."/>
            <person name="Mihajlovski A."/>
            <person name="Deane J."/>
            <person name="Gribaldo S."/>
            <person name="Bardot O."/>
            <person name="Peyretaillade E."/>
            <person name="Peyret P."/>
            <person name="O'Toole P.W."/>
            <person name="Brugere J.F."/>
        </authorList>
    </citation>
    <scope>NUCLEOTIDE SEQUENCE [LARGE SCALE GENOMIC DNA]</scope>
    <source>
        <strain evidence="1 2">Issoire-Mx1</strain>
    </source>
</reference>
<dbReference type="RefSeq" id="WP_147554365.1">
    <property type="nucleotide sequence ID" value="NC_021353.1"/>
</dbReference>
<dbReference type="STRING" id="1295009.MMINT_04160"/>
<evidence type="ECO:0000313" key="1">
    <source>
        <dbReference type="EMBL" id="AGY50157.1"/>
    </source>
</evidence>
<keyword evidence="2" id="KW-1185">Reference proteome</keyword>
<dbReference type="HOGENOM" id="CLU_2747950_0_0_2"/>
<gene>
    <name evidence="1" type="ORF">MMINT_04160</name>
</gene>
<name>U5Q1S4_METII</name>
<sequence>MNTEPVSCISCVYMDKRPESTMQGGLLYCQKKRLVIRPKTSCEVYIKATAKNVESMKAALYGKINPNDVE</sequence>
<dbReference type="EMBL" id="CP005934">
    <property type="protein sequence ID" value="AGY50157.1"/>
    <property type="molecule type" value="Genomic_DNA"/>
</dbReference>
<evidence type="ECO:0000313" key="2">
    <source>
        <dbReference type="Proteomes" id="UP000014070"/>
    </source>
</evidence>
<dbReference type="InParanoid" id="U5Q1S4"/>
<dbReference type="OrthoDB" id="376470at2157"/>
<dbReference type="KEGG" id="mer:MMINT_04160"/>
<accession>U5Q1S4</accession>
<proteinExistence type="predicted"/>
<dbReference type="Proteomes" id="UP000014070">
    <property type="component" value="Chromosome"/>
</dbReference>
<protein>
    <submittedName>
        <fullName evidence="1">Uncharacterized protein</fullName>
    </submittedName>
</protein>
<dbReference type="GeneID" id="41322846"/>